<keyword evidence="4" id="KW-1185">Reference proteome</keyword>
<reference evidence="3 4" key="1">
    <citation type="submission" date="2024-08" db="EMBL/GenBank/DDBJ databases">
        <authorList>
            <person name="Cucini C."/>
            <person name="Frati F."/>
        </authorList>
    </citation>
    <scope>NUCLEOTIDE SEQUENCE [LARGE SCALE GENOMIC DNA]</scope>
</reference>
<feature type="region of interest" description="Disordered" evidence="1">
    <location>
        <begin position="306"/>
        <end position="330"/>
    </location>
</feature>
<comment type="caution">
    <text evidence="3">The sequence shown here is derived from an EMBL/GenBank/DDBJ whole genome shotgun (WGS) entry which is preliminary data.</text>
</comment>
<name>A0ABP1RXK8_9HEXA</name>
<feature type="region of interest" description="Disordered" evidence="1">
    <location>
        <begin position="367"/>
        <end position="577"/>
    </location>
</feature>
<feature type="compositionally biased region" description="Low complexity" evidence="1">
    <location>
        <begin position="780"/>
        <end position="803"/>
    </location>
</feature>
<gene>
    <name evidence="3" type="ORF">ODALV1_LOCUS27387</name>
</gene>
<evidence type="ECO:0000313" key="3">
    <source>
        <dbReference type="EMBL" id="CAL8138489.1"/>
    </source>
</evidence>
<feature type="region of interest" description="Disordered" evidence="1">
    <location>
        <begin position="59"/>
        <end position="245"/>
    </location>
</feature>
<feature type="compositionally biased region" description="Acidic residues" evidence="1">
    <location>
        <begin position="531"/>
        <end position="557"/>
    </location>
</feature>
<feature type="signal peptide" evidence="2">
    <location>
        <begin position="1"/>
        <end position="17"/>
    </location>
</feature>
<feature type="compositionally biased region" description="Polar residues" evidence="1">
    <location>
        <begin position="408"/>
        <end position="417"/>
    </location>
</feature>
<feature type="compositionally biased region" description="Acidic residues" evidence="1">
    <location>
        <begin position="182"/>
        <end position="220"/>
    </location>
</feature>
<feature type="compositionally biased region" description="Basic residues" evidence="1">
    <location>
        <begin position="954"/>
        <end position="976"/>
    </location>
</feature>
<evidence type="ECO:0000256" key="2">
    <source>
        <dbReference type="SAM" id="SignalP"/>
    </source>
</evidence>
<dbReference type="EMBL" id="CAXLJM020000124">
    <property type="protein sequence ID" value="CAL8138489.1"/>
    <property type="molecule type" value="Genomic_DNA"/>
</dbReference>
<feature type="compositionally biased region" description="Low complexity" evidence="1">
    <location>
        <begin position="96"/>
        <end position="143"/>
    </location>
</feature>
<feature type="compositionally biased region" description="Low complexity" evidence="1">
    <location>
        <begin position="824"/>
        <end position="836"/>
    </location>
</feature>
<dbReference type="PANTHER" id="PTHR13275">
    <property type="entry name" value="YL-1 PROTEIN TRANSCRIPTION FACTOR-LIKE 1"/>
    <property type="match status" value="1"/>
</dbReference>
<feature type="compositionally biased region" description="Low complexity" evidence="1">
    <location>
        <begin position="709"/>
        <end position="722"/>
    </location>
</feature>
<feature type="compositionally biased region" description="Low complexity" evidence="1">
    <location>
        <begin position="155"/>
        <end position="166"/>
    </location>
</feature>
<sequence length="1005" mass="107757">MRIEILVGAALLALASAAPQWPYRDAVAPYYYGYPGKTPYMYRAANEEDDERDETYLARQDLKVGTQGDGGSRVTVIEDDEKADGIRVVETGSAKPVAQSANNNQNQGAQEQQQQQQQPAIQQPSQQQGVQPLAANANNNNANGQQQASGQPLTVQQPGVAGGQQPPAFPPARPPQRRPVQEDEDEDEEEDESEEDDEDAEDDEDNDDEDSDEEEDEEEDDRRRNDAEVVNKADVSEEASAPVRKPVKQKVVEVVQNESTSDELVIPEVPEQEEQQVVVVKPVVVKQPSQSSVVSNKVNKNKQVVQAAAGQAGGKPKKKQGHTQAQAVQVAKKNAQSGAIEALVPGYVTDQGEVLVPVDTVTGSQPITIVPDPFSRPSRIVGGPRPIPQRSIPRTPSRQVPYWYRSSPAMNPLTQQEMRPVPKQSLYSAVPPPGSIFTFDDDDEDVEEGTRLRQDGDDDDAASDEDEEDEQVSTTPRPVKVPLAAVPATGASGEDDEAEQLNLIKPPSSYSPIRRRKPSATSGGNKQSPGGDDESEESEEEEEEEDEEDEEEEDNDDSAAARRVNAITLPANGRARGRNYVDEEYVSFPPSRSPTILAVVQGKFSGVGGPGGPYGRPGPIYSSGGSSQIYSSPSGNPYQRYVVRVTPARRPGGVGALPPTSQPLYYRPYGGGQSSPSPPRRKVVPVASFDVSVEDTRPDSDEEGDSIYSSRPTPVVSSPPFVYKVQGQLQSFGGRPGSGGPGGPRPSLAYYAAAYGVGGGEGPEQGPYPGPYSGPGGPGPSYYRPRPRPSGGPYSQGGPSSSPHGEFNPYAFLQQAFGPPRPRPSGGSSSRPSRPSGGPGGPPVIIRKKPSGGPNRRPPKPQLIAVYNPTGNRESPVDEEYYTYEVAESDGKITTAGGPSRPGSGPNKRPTVHRKPTPVIQQKYVSEEEESSEEQLVPGGPPGGAPLQIIPHGTVRRRGKQLVKPKKNSKKNKANKKSSSAQTQEDSDPLGILGKINKSSKSKNH</sequence>
<feature type="compositionally biased region" description="Acidic residues" evidence="1">
    <location>
        <begin position="456"/>
        <end position="471"/>
    </location>
</feature>
<feature type="chain" id="PRO_5045824176" evidence="2">
    <location>
        <begin position="18"/>
        <end position="1005"/>
    </location>
</feature>
<feature type="compositionally biased region" description="Low complexity" evidence="1">
    <location>
        <begin position="617"/>
        <end position="635"/>
    </location>
</feature>
<keyword evidence="2" id="KW-0732">Signal</keyword>
<dbReference type="Proteomes" id="UP001642540">
    <property type="component" value="Unassembled WGS sequence"/>
</dbReference>
<accession>A0ABP1RXK8</accession>
<evidence type="ECO:0000256" key="1">
    <source>
        <dbReference type="SAM" id="MobiDB-lite"/>
    </source>
</evidence>
<feature type="compositionally biased region" description="Polar residues" evidence="1">
    <location>
        <begin position="144"/>
        <end position="154"/>
    </location>
</feature>
<proteinExistence type="predicted"/>
<feature type="compositionally biased region" description="Polar residues" evidence="1">
    <location>
        <begin position="519"/>
        <end position="528"/>
    </location>
</feature>
<evidence type="ECO:0000313" key="4">
    <source>
        <dbReference type="Proteomes" id="UP001642540"/>
    </source>
</evidence>
<protein>
    <submittedName>
        <fullName evidence="3">Uncharacterized protein</fullName>
    </submittedName>
</protein>
<organism evidence="3 4">
    <name type="scientific">Orchesella dallaii</name>
    <dbReference type="NCBI Taxonomy" id="48710"/>
    <lineage>
        <taxon>Eukaryota</taxon>
        <taxon>Metazoa</taxon>
        <taxon>Ecdysozoa</taxon>
        <taxon>Arthropoda</taxon>
        <taxon>Hexapoda</taxon>
        <taxon>Collembola</taxon>
        <taxon>Entomobryomorpha</taxon>
        <taxon>Entomobryoidea</taxon>
        <taxon>Orchesellidae</taxon>
        <taxon>Orchesellinae</taxon>
        <taxon>Orchesella</taxon>
    </lineage>
</organism>
<dbReference type="PANTHER" id="PTHR13275:SF4">
    <property type="entry name" value="VACUOLAR PROTEIN SORTING-ASSOCIATED PROTEIN 72 HOMOLOG"/>
    <property type="match status" value="1"/>
</dbReference>
<feature type="compositionally biased region" description="Basic and acidic residues" evidence="1">
    <location>
        <begin position="221"/>
        <end position="235"/>
    </location>
</feature>
<feature type="region of interest" description="Disordered" evidence="1">
    <location>
        <begin position="608"/>
        <end position="1005"/>
    </location>
</feature>